<evidence type="ECO:0000313" key="2">
    <source>
        <dbReference type="Proteomes" id="UP001234297"/>
    </source>
</evidence>
<dbReference type="EMBL" id="CM056816">
    <property type="protein sequence ID" value="KAJ8632015.1"/>
    <property type="molecule type" value="Genomic_DNA"/>
</dbReference>
<sequence>MGEIQEVHLCIKGGNSKWVSTLVQSAAFPTLLIPLYFISSPTTRTPQQPSLTTLFFIYIFIGLVVVAASMMYSYGLLYLPVSTYSLICATQLGFNAIFSYFINSQKLTPYIFNSVVLLTFSASLLGVQSDSTNHIPIPKGEYAIGFLCKGDYAIGFLCTLGASALYSLSLSLAQLAFQKVLKKETLSVILEIQIYPSAVATCACLVGLFASGDWKDLKGEIEGFKEGKVSYVMTLVWTAVSWQVFSVGSLFLIYEVSSLFCNVISTLGLPVIPILAVVFFHDKMDGLKIVVMLLAVWGFLSYIYQHYLDDSKSRKSKSTGNEVDQKTDTST</sequence>
<name>A0ACC2LFI1_PERAE</name>
<evidence type="ECO:0000313" key="1">
    <source>
        <dbReference type="EMBL" id="KAJ8632015.1"/>
    </source>
</evidence>
<accession>A0ACC2LFI1</accession>
<dbReference type="Proteomes" id="UP001234297">
    <property type="component" value="Chromosome 8"/>
</dbReference>
<keyword evidence="2" id="KW-1185">Reference proteome</keyword>
<proteinExistence type="predicted"/>
<comment type="caution">
    <text evidence="1">The sequence shown here is derived from an EMBL/GenBank/DDBJ whole genome shotgun (WGS) entry which is preliminary data.</text>
</comment>
<gene>
    <name evidence="1" type="ORF">MRB53_025351</name>
</gene>
<reference evidence="1 2" key="1">
    <citation type="journal article" date="2022" name="Hortic Res">
        <title>A haplotype resolved chromosomal level avocado genome allows analysis of novel avocado genes.</title>
        <authorList>
            <person name="Nath O."/>
            <person name="Fletcher S.J."/>
            <person name="Hayward A."/>
            <person name="Shaw L.M."/>
            <person name="Masouleh A.K."/>
            <person name="Furtado A."/>
            <person name="Henry R.J."/>
            <person name="Mitter N."/>
        </authorList>
    </citation>
    <scope>NUCLEOTIDE SEQUENCE [LARGE SCALE GENOMIC DNA]</scope>
    <source>
        <strain evidence="2">cv. Hass</strain>
    </source>
</reference>
<protein>
    <submittedName>
        <fullName evidence="1">Uncharacterized protein</fullName>
    </submittedName>
</protein>
<organism evidence="1 2">
    <name type="scientific">Persea americana</name>
    <name type="common">Avocado</name>
    <dbReference type="NCBI Taxonomy" id="3435"/>
    <lineage>
        <taxon>Eukaryota</taxon>
        <taxon>Viridiplantae</taxon>
        <taxon>Streptophyta</taxon>
        <taxon>Embryophyta</taxon>
        <taxon>Tracheophyta</taxon>
        <taxon>Spermatophyta</taxon>
        <taxon>Magnoliopsida</taxon>
        <taxon>Magnoliidae</taxon>
        <taxon>Laurales</taxon>
        <taxon>Lauraceae</taxon>
        <taxon>Persea</taxon>
    </lineage>
</organism>